<dbReference type="Pfam" id="PF02275">
    <property type="entry name" value="CBAH"/>
    <property type="match status" value="2"/>
</dbReference>
<feature type="domain" description="Choloylglycine hydrolase/NAAA C-terminal" evidence="15">
    <location>
        <begin position="99"/>
        <end position="296"/>
    </location>
</feature>
<evidence type="ECO:0000256" key="9">
    <source>
        <dbReference type="ARBA" id="ARBA00023098"/>
    </source>
</evidence>
<dbReference type="GO" id="GO:0005764">
    <property type="term" value="C:lysosome"/>
    <property type="evidence" value="ECO:0007669"/>
    <property type="project" value="UniProtKB-SubCell"/>
</dbReference>
<evidence type="ECO:0000256" key="5">
    <source>
        <dbReference type="ARBA" id="ARBA00011891"/>
    </source>
</evidence>
<keyword evidence="9" id="KW-0443">Lipid metabolism</keyword>
<dbReference type="CDD" id="cd01903">
    <property type="entry name" value="Ntn_AC_NAAA"/>
    <property type="match status" value="1"/>
</dbReference>
<dbReference type="EMBL" id="RCHS01001028">
    <property type="protein sequence ID" value="RMX55621.1"/>
    <property type="molecule type" value="Genomic_DNA"/>
</dbReference>
<evidence type="ECO:0000256" key="4">
    <source>
        <dbReference type="ARBA" id="ARBA00005730"/>
    </source>
</evidence>
<dbReference type="Gene3D" id="3.60.60.10">
    <property type="entry name" value="Penicillin V Acylase, Chain A"/>
    <property type="match status" value="1"/>
</dbReference>
<evidence type="ECO:0000256" key="11">
    <source>
        <dbReference type="ARBA" id="ARBA00023180"/>
    </source>
</evidence>
<sequence>MSEVPWEVVNLDLPPEQRYNDLVGKKIKEIQDLTNYLRNFTSFILDGKLYRFLDKDLAYLVYTLPSPYQEEIIGLSKATDIPLGEILFFNIFYEIVAFCTSIVAEDESGKLFHARNMDFGLFMGWDEKNNTWMLSEILRTLAINIDFRRNGQTVYKSATYAGFVGAFTGIKPGVLTLTVNQRFATDGGYVVRIITLTQTNLYTTLTASTKLPKLLKEPLYNDCASSFEQAKDMLANNNLTAPVYYILGGAKSGEGVVITRSLTKCLDQMSLNPANNTWFVLQTNYDNWEPPLVIDDRRTPGKACMNKMGREAVSFKGIYNVLSTKPVLNKLFSTGLRQTWKPQFGLRSHVCFRLDQFRLQRLKDIQFSSISQREVPWEVVNLDLPPEQRYNDLVSKRIDELKNLLHYIKNFTSFILDGKLFGYIDTYLGPLAETLPDPYGKEIKGLATATNISLGEIVLYNIFYEVFTVCTSIVAEDKSGNLFHARNLDFGLFLGWDVKNDTWMLTEILRTLIVNIDYQRNGKTVYKTVSFAGYVGVLSGVKPGILTLTLNERFNIDGGYIGIVEWILGMRNSKWSSFLTRDVLESATSFEEAKDMLANDKVLAPVYYILGGTKSGEGVVITRSRTECLNQMSLNPANNTWFVLETNYDNWKPPLLIDDRRTPGRICMNKMGQEAVSFKGLYNVLSTQPVLNKLTTYTTLMQASTGKVETYIRFCADPCFPW</sequence>
<keyword evidence="11" id="KW-0325">Glycoprotein</keyword>
<comment type="subcellular location">
    <subcellularLocation>
        <location evidence="1">Lysosome</location>
    </subcellularLocation>
    <subcellularLocation>
        <location evidence="2">Secreted</location>
    </subcellularLocation>
</comment>
<comment type="catalytic activity">
    <reaction evidence="14">
        <text>an N-acylsphing-4-enine + H2O = sphing-4-enine + a fatty acid</text>
        <dbReference type="Rhea" id="RHEA:20856"/>
        <dbReference type="ChEBI" id="CHEBI:15377"/>
        <dbReference type="ChEBI" id="CHEBI:28868"/>
        <dbReference type="ChEBI" id="CHEBI:52639"/>
        <dbReference type="ChEBI" id="CHEBI:57756"/>
        <dbReference type="EC" id="3.5.1.23"/>
    </reaction>
</comment>
<dbReference type="InterPro" id="IPR029132">
    <property type="entry name" value="CBAH/NAAA_C"/>
</dbReference>
<evidence type="ECO:0000256" key="12">
    <source>
        <dbReference type="ARBA" id="ARBA00023228"/>
    </source>
</evidence>
<proteinExistence type="inferred from homology"/>
<keyword evidence="8" id="KW-0378">Hydrolase</keyword>
<evidence type="ECO:0000256" key="14">
    <source>
        <dbReference type="ARBA" id="ARBA00048057"/>
    </source>
</evidence>
<accession>A0A3M6UPT3</accession>
<evidence type="ECO:0000313" key="17">
    <source>
        <dbReference type="EMBL" id="RMX55621.1"/>
    </source>
</evidence>
<evidence type="ECO:0000259" key="16">
    <source>
        <dbReference type="Pfam" id="PF15508"/>
    </source>
</evidence>
<dbReference type="PANTHER" id="PTHR28583">
    <property type="entry name" value="ACID AMIDASE"/>
    <property type="match status" value="1"/>
</dbReference>
<evidence type="ECO:0000256" key="10">
    <source>
        <dbReference type="ARBA" id="ARBA00023157"/>
    </source>
</evidence>
<feature type="domain" description="Choloylglycine hydrolase/NAAA C-terminal" evidence="15">
    <location>
        <begin position="470"/>
        <end position="652"/>
    </location>
</feature>
<organism evidence="17 18">
    <name type="scientific">Pocillopora damicornis</name>
    <name type="common">Cauliflower coral</name>
    <name type="synonym">Millepora damicornis</name>
    <dbReference type="NCBI Taxonomy" id="46731"/>
    <lineage>
        <taxon>Eukaryota</taxon>
        <taxon>Metazoa</taxon>
        <taxon>Cnidaria</taxon>
        <taxon>Anthozoa</taxon>
        <taxon>Hexacorallia</taxon>
        <taxon>Scleractinia</taxon>
        <taxon>Astrocoeniina</taxon>
        <taxon>Pocilloporidae</taxon>
        <taxon>Pocillopora</taxon>
    </lineage>
</organism>
<evidence type="ECO:0000256" key="6">
    <source>
        <dbReference type="ARBA" id="ARBA00022525"/>
    </source>
</evidence>
<dbReference type="GO" id="GO:0017040">
    <property type="term" value="F:N-acylsphingosine amidohydrolase activity"/>
    <property type="evidence" value="ECO:0007669"/>
    <property type="project" value="UniProtKB-EC"/>
</dbReference>
<keyword evidence="12" id="KW-0458">Lysosome</keyword>
<dbReference type="Proteomes" id="UP000275408">
    <property type="component" value="Unassembled WGS sequence"/>
</dbReference>
<feature type="domain" description="Acid ceramidase N-terminal" evidence="16">
    <location>
        <begin position="3"/>
        <end position="60"/>
    </location>
</feature>
<dbReference type="STRING" id="46731.A0A3M6UPT3"/>
<dbReference type="EC" id="3.5.1.23" evidence="5"/>
<evidence type="ECO:0000256" key="1">
    <source>
        <dbReference type="ARBA" id="ARBA00004371"/>
    </source>
</evidence>
<comment type="caution">
    <text evidence="17">The sequence shown here is derived from an EMBL/GenBank/DDBJ whole genome shotgun (WGS) entry which is preliminary data.</text>
</comment>
<dbReference type="OrthoDB" id="5273684at2759"/>
<keyword evidence="18" id="KW-1185">Reference proteome</keyword>
<evidence type="ECO:0000259" key="15">
    <source>
        <dbReference type="Pfam" id="PF02275"/>
    </source>
</evidence>
<dbReference type="InterPro" id="IPR029130">
    <property type="entry name" value="Acid_ceramidase_N"/>
</dbReference>
<dbReference type="AlphaFoldDB" id="A0A3M6UPT3"/>
<dbReference type="Pfam" id="PF15508">
    <property type="entry name" value="NAAA-beta"/>
    <property type="match status" value="2"/>
</dbReference>
<evidence type="ECO:0000313" key="18">
    <source>
        <dbReference type="Proteomes" id="UP000275408"/>
    </source>
</evidence>
<evidence type="ECO:0000256" key="7">
    <source>
        <dbReference type="ARBA" id="ARBA00022729"/>
    </source>
</evidence>
<dbReference type="GO" id="GO:0005576">
    <property type="term" value="C:extracellular region"/>
    <property type="evidence" value="ECO:0007669"/>
    <property type="project" value="UniProtKB-SubCell"/>
</dbReference>
<evidence type="ECO:0000256" key="2">
    <source>
        <dbReference type="ARBA" id="ARBA00004613"/>
    </source>
</evidence>
<reference evidence="17 18" key="1">
    <citation type="journal article" date="2018" name="Sci. Rep.">
        <title>Comparative analysis of the Pocillopora damicornis genome highlights role of immune system in coral evolution.</title>
        <authorList>
            <person name="Cunning R."/>
            <person name="Bay R.A."/>
            <person name="Gillette P."/>
            <person name="Baker A.C."/>
            <person name="Traylor-Knowles N."/>
        </authorList>
    </citation>
    <scope>NUCLEOTIDE SEQUENCE [LARGE SCALE GENOMIC DNA]</scope>
    <source>
        <strain evidence="17">RSMAS</strain>
        <tissue evidence="17">Whole animal</tissue>
    </source>
</reference>
<dbReference type="GO" id="GO:0006629">
    <property type="term" value="P:lipid metabolic process"/>
    <property type="evidence" value="ECO:0007669"/>
    <property type="project" value="UniProtKB-KW"/>
</dbReference>
<name>A0A3M6UPT3_POCDA</name>
<keyword evidence="10" id="KW-1015">Disulfide bond</keyword>
<comment type="similarity">
    <text evidence="4">Belongs to the acid ceramidase family.</text>
</comment>
<feature type="domain" description="Acid ceramidase N-terminal" evidence="16">
    <location>
        <begin position="374"/>
        <end position="434"/>
    </location>
</feature>
<dbReference type="FunFam" id="3.60.60.10:FF:000002">
    <property type="entry name" value="N-acylsphingosine amidohydrolase 1"/>
    <property type="match status" value="1"/>
</dbReference>
<keyword evidence="6" id="KW-0964">Secreted</keyword>
<keyword evidence="7" id="KW-0732">Signal</keyword>
<evidence type="ECO:0000256" key="13">
    <source>
        <dbReference type="ARBA" id="ARBA00040588"/>
    </source>
</evidence>
<evidence type="ECO:0000256" key="3">
    <source>
        <dbReference type="ARBA" id="ARBA00005189"/>
    </source>
</evidence>
<evidence type="ECO:0000256" key="8">
    <source>
        <dbReference type="ARBA" id="ARBA00022801"/>
    </source>
</evidence>
<protein>
    <recommendedName>
        <fullName evidence="13">Acid ceramidase</fullName>
        <ecNumber evidence="5">3.5.1.23</ecNumber>
    </recommendedName>
</protein>
<comment type="pathway">
    <text evidence="3">Lipid metabolism.</text>
</comment>
<dbReference type="PANTHER" id="PTHR28583:SF1">
    <property type="entry name" value="ACID CERAMIDASE"/>
    <property type="match status" value="1"/>
</dbReference>
<gene>
    <name evidence="17" type="ORF">pdam_00001738</name>
</gene>